<feature type="transmembrane region" description="Helical" evidence="1">
    <location>
        <begin position="197"/>
        <end position="214"/>
    </location>
</feature>
<evidence type="ECO:0000313" key="3">
    <source>
        <dbReference type="Proteomes" id="UP000030403"/>
    </source>
</evidence>
<dbReference type="EMBL" id="AVPF01000005">
    <property type="protein sequence ID" value="KGX90772.1"/>
    <property type="molecule type" value="Genomic_DNA"/>
</dbReference>
<keyword evidence="1" id="KW-0472">Membrane</keyword>
<name>A0A0A5I4L8_9BACI</name>
<keyword evidence="1" id="KW-1133">Transmembrane helix</keyword>
<dbReference type="STRING" id="1385511.GCA_000425225_01104"/>
<comment type="caution">
    <text evidence="2">The sequence shown here is derived from an EMBL/GenBank/DDBJ whole genome shotgun (WGS) entry which is preliminary data.</text>
</comment>
<gene>
    <name evidence="2" type="ORF">N783_18290</name>
</gene>
<evidence type="ECO:0000256" key="1">
    <source>
        <dbReference type="SAM" id="Phobius"/>
    </source>
</evidence>
<dbReference type="Proteomes" id="UP000030403">
    <property type="component" value="Unassembled WGS sequence"/>
</dbReference>
<evidence type="ECO:0000313" key="2">
    <source>
        <dbReference type="EMBL" id="KGX90772.1"/>
    </source>
</evidence>
<feature type="transmembrane region" description="Helical" evidence="1">
    <location>
        <begin position="72"/>
        <end position="89"/>
    </location>
</feature>
<dbReference type="RefSeq" id="WP_027445476.1">
    <property type="nucleotide sequence ID" value="NZ_AULJ01000012.1"/>
</dbReference>
<dbReference type="AlphaFoldDB" id="A0A0A5I4L8"/>
<sequence length="230" mass="25588">MFNFLLIAHIIGGFSALFLLWVPIFTKKGGTWHTRTGWMFVYAMSLVSISAVGLALIRIFFQTHTSADQVSFSIFLIFIAVLSSMSAYYGIRVLRYKRKSSRHRNSMDLAASSLLFTSGITCLIYGFMIGNGLIQYFPIIGVVLGAAQLAYWLRPMAHKNSWIVEHIAGMMSCAISTVTAFTVFGAPRLFQLGSGNVLLWFLPTIVFIPMIIGFSRKYSLPRKGEGVKSA</sequence>
<accession>A0A0A5I4L8</accession>
<reference evidence="2 3" key="1">
    <citation type="submission" date="2013-08" db="EMBL/GenBank/DDBJ databases">
        <authorList>
            <person name="Huang J."/>
            <person name="Wang G."/>
        </authorList>
    </citation>
    <scope>NUCLEOTIDE SEQUENCE [LARGE SCALE GENOMIC DNA]</scope>
    <source>
        <strain evidence="2 3">BH030004</strain>
    </source>
</reference>
<feature type="transmembrane region" description="Helical" evidence="1">
    <location>
        <begin position="109"/>
        <end position="128"/>
    </location>
</feature>
<dbReference type="eggNOG" id="ENOG5032ME6">
    <property type="taxonomic scope" value="Bacteria"/>
</dbReference>
<dbReference type="OrthoDB" id="5984490at2"/>
<proteinExistence type="predicted"/>
<feature type="transmembrane region" description="Helical" evidence="1">
    <location>
        <begin position="6"/>
        <end position="26"/>
    </location>
</feature>
<organism evidence="2 3">
    <name type="scientific">Pontibacillus marinus BH030004 = DSM 16465</name>
    <dbReference type="NCBI Taxonomy" id="1385511"/>
    <lineage>
        <taxon>Bacteria</taxon>
        <taxon>Bacillati</taxon>
        <taxon>Bacillota</taxon>
        <taxon>Bacilli</taxon>
        <taxon>Bacillales</taxon>
        <taxon>Bacillaceae</taxon>
        <taxon>Pontibacillus</taxon>
    </lineage>
</organism>
<feature type="transmembrane region" description="Helical" evidence="1">
    <location>
        <begin position="134"/>
        <end position="153"/>
    </location>
</feature>
<keyword evidence="1" id="KW-0812">Transmembrane</keyword>
<keyword evidence="3" id="KW-1185">Reference proteome</keyword>
<protein>
    <submittedName>
        <fullName evidence="2">Membrane protein</fullName>
    </submittedName>
</protein>
<feature type="transmembrane region" description="Helical" evidence="1">
    <location>
        <begin position="162"/>
        <end position="185"/>
    </location>
</feature>
<feature type="transmembrane region" description="Helical" evidence="1">
    <location>
        <begin position="38"/>
        <end position="60"/>
    </location>
</feature>